<keyword evidence="2" id="KW-0540">Nuclease</keyword>
<evidence type="ECO:0000313" key="3">
    <source>
        <dbReference type="Proteomes" id="UP000527143"/>
    </source>
</evidence>
<dbReference type="PANTHER" id="PTHR38590:SF1">
    <property type="entry name" value="BLL0828 PROTEIN"/>
    <property type="match status" value="1"/>
</dbReference>
<evidence type="ECO:0000259" key="1">
    <source>
        <dbReference type="Pfam" id="PF04480"/>
    </source>
</evidence>
<dbReference type="Pfam" id="PF04480">
    <property type="entry name" value="DUF559"/>
    <property type="match status" value="1"/>
</dbReference>
<dbReference type="InterPro" id="IPR007569">
    <property type="entry name" value="DUF559"/>
</dbReference>
<dbReference type="CDD" id="cd01038">
    <property type="entry name" value="Endonuclease_DUF559"/>
    <property type="match status" value="1"/>
</dbReference>
<keyword evidence="2" id="KW-0255">Endonuclease</keyword>
<feature type="domain" description="DUF559" evidence="1">
    <location>
        <begin position="7"/>
        <end position="94"/>
    </location>
</feature>
<evidence type="ECO:0000313" key="2">
    <source>
        <dbReference type="EMBL" id="MBB5711948.1"/>
    </source>
</evidence>
<dbReference type="InterPro" id="IPR011335">
    <property type="entry name" value="Restrct_endonuc-II-like"/>
</dbReference>
<dbReference type="EMBL" id="JACIJF010000011">
    <property type="protein sequence ID" value="MBB5711948.1"/>
    <property type="molecule type" value="Genomic_DNA"/>
</dbReference>
<proteinExistence type="predicted"/>
<keyword evidence="2" id="KW-0378">Hydrolase</keyword>
<dbReference type="InterPro" id="IPR047216">
    <property type="entry name" value="Endonuclease_DUF559_bact"/>
</dbReference>
<name>A0A840YL11_9SPHN</name>
<dbReference type="AlphaFoldDB" id="A0A840YL11"/>
<keyword evidence="3" id="KW-1185">Reference proteome</keyword>
<protein>
    <submittedName>
        <fullName evidence="2">Very-short-patch-repair endonuclease</fullName>
    </submittedName>
</protein>
<dbReference type="PANTHER" id="PTHR38590">
    <property type="entry name" value="BLL0828 PROTEIN"/>
    <property type="match status" value="1"/>
</dbReference>
<comment type="caution">
    <text evidence="2">The sequence shown here is derived from an EMBL/GenBank/DDBJ whole genome shotgun (WGS) entry which is preliminary data.</text>
</comment>
<dbReference type="SUPFAM" id="SSF52980">
    <property type="entry name" value="Restriction endonuclease-like"/>
    <property type="match status" value="1"/>
</dbReference>
<sequence length="114" mass="12689">MALPGIILWEQLRGRKLGPNFRRQQSIRPHVVDFYCAARGLAIEVDGKVHGRRDQPAQDLRCDEFLKENGYRVLRFAAADILQDLEAATASIVSLVPAPLHHASHGLPPRSGED</sequence>
<dbReference type="Proteomes" id="UP000527143">
    <property type="component" value="Unassembled WGS sequence"/>
</dbReference>
<reference evidence="2 3" key="1">
    <citation type="submission" date="2020-08" db="EMBL/GenBank/DDBJ databases">
        <title>Genomic Encyclopedia of Type Strains, Phase IV (KMG-IV): sequencing the most valuable type-strain genomes for metagenomic binning, comparative biology and taxonomic classification.</title>
        <authorList>
            <person name="Goeker M."/>
        </authorList>
    </citation>
    <scope>NUCLEOTIDE SEQUENCE [LARGE SCALE GENOMIC DNA]</scope>
    <source>
        <strain evidence="2 3">DSM 26736</strain>
    </source>
</reference>
<organism evidence="2 3">
    <name type="scientific">Sphingomonas xinjiangensis</name>
    <dbReference type="NCBI Taxonomy" id="643568"/>
    <lineage>
        <taxon>Bacteria</taxon>
        <taxon>Pseudomonadati</taxon>
        <taxon>Pseudomonadota</taxon>
        <taxon>Alphaproteobacteria</taxon>
        <taxon>Sphingomonadales</taxon>
        <taxon>Sphingomonadaceae</taxon>
        <taxon>Sphingomonas</taxon>
    </lineage>
</organism>
<dbReference type="GO" id="GO:0004519">
    <property type="term" value="F:endonuclease activity"/>
    <property type="evidence" value="ECO:0007669"/>
    <property type="project" value="UniProtKB-KW"/>
</dbReference>
<accession>A0A840YL11</accession>
<dbReference type="Gene3D" id="3.40.960.10">
    <property type="entry name" value="VSR Endonuclease"/>
    <property type="match status" value="1"/>
</dbReference>
<gene>
    <name evidence="2" type="ORF">FHT02_003201</name>
</gene>